<dbReference type="PANTHER" id="PTHR30118">
    <property type="entry name" value="HTH-TYPE TRANSCRIPTIONAL REGULATOR LEUO-RELATED"/>
    <property type="match status" value="1"/>
</dbReference>
<protein>
    <submittedName>
        <fullName evidence="8">LysR family transcriptional regulator</fullName>
    </submittedName>
</protein>
<evidence type="ECO:0000313" key="9">
    <source>
        <dbReference type="Proteomes" id="UP000272706"/>
    </source>
</evidence>
<keyword evidence="2" id="KW-0536">Nodulation</keyword>
<dbReference type="Gene3D" id="1.10.10.10">
    <property type="entry name" value="Winged helix-like DNA-binding domain superfamily/Winged helix DNA-binding domain"/>
    <property type="match status" value="1"/>
</dbReference>
<dbReference type="RefSeq" id="WP_120013386.1">
    <property type="nucleotide sequence ID" value="NZ_QZWZ01000004.1"/>
</dbReference>
<dbReference type="InterPro" id="IPR005119">
    <property type="entry name" value="LysR_subst-bd"/>
</dbReference>
<dbReference type="Proteomes" id="UP000272706">
    <property type="component" value="Unassembled WGS sequence"/>
</dbReference>
<dbReference type="InterPro" id="IPR036390">
    <property type="entry name" value="WH_DNA-bd_sf"/>
</dbReference>
<dbReference type="AlphaFoldDB" id="A0A3A5L9H6"/>
<dbReference type="InterPro" id="IPR000847">
    <property type="entry name" value="LysR_HTH_N"/>
</dbReference>
<dbReference type="EMBL" id="QZWZ01000004">
    <property type="protein sequence ID" value="RJT40861.1"/>
    <property type="molecule type" value="Genomic_DNA"/>
</dbReference>
<keyword evidence="9" id="KW-1185">Reference proteome</keyword>
<dbReference type="InterPro" id="IPR050389">
    <property type="entry name" value="LysR-type_TF"/>
</dbReference>
<keyword evidence="4" id="KW-0805">Transcription regulation</keyword>
<evidence type="ECO:0000256" key="2">
    <source>
        <dbReference type="ARBA" id="ARBA00022458"/>
    </source>
</evidence>
<gene>
    <name evidence="8" type="ORF">D3227_06875</name>
</gene>
<dbReference type="SUPFAM" id="SSF46785">
    <property type="entry name" value="Winged helix' DNA-binding domain"/>
    <property type="match status" value="1"/>
</dbReference>
<dbReference type="SUPFAM" id="SSF53850">
    <property type="entry name" value="Periplasmic binding protein-like II"/>
    <property type="match status" value="1"/>
</dbReference>
<dbReference type="OrthoDB" id="528082at2"/>
<keyword evidence="3" id="KW-0678">Repressor</keyword>
<name>A0A3A5L9H6_9HYPH</name>
<dbReference type="PROSITE" id="PS50931">
    <property type="entry name" value="HTH_LYSR"/>
    <property type="match status" value="1"/>
</dbReference>
<evidence type="ECO:0000256" key="6">
    <source>
        <dbReference type="ARBA" id="ARBA00023163"/>
    </source>
</evidence>
<organism evidence="8 9">
    <name type="scientific">Mesorhizobium waimense</name>
    <dbReference type="NCBI Taxonomy" id="1300307"/>
    <lineage>
        <taxon>Bacteria</taxon>
        <taxon>Pseudomonadati</taxon>
        <taxon>Pseudomonadota</taxon>
        <taxon>Alphaproteobacteria</taxon>
        <taxon>Hyphomicrobiales</taxon>
        <taxon>Phyllobacteriaceae</taxon>
        <taxon>Mesorhizobium</taxon>
    </lineage>
</organism>
<evidence type="ECO:0000256" key="1">
    <source>
        <dbReference type="ARBA" id="ARBA00009437"/>
    </source>
</evidence>
<evidence type="ECO:0000313" key="8">
    <source>
        <dbReference type="EMBL" id="RJT40861.1"/>
    </source>
</evidence>
<accession>A0A3A5L9H6</accession>
<comment type="similarity">
    <text evidence="1">Belongs to the LysR transcriptional regulatory family.</text>
</comment>
<dbReference type="Pfam" id="PF03466">
    <property type="entry name" value="LysR_substrate"/>
    <property type="match status" value="1"/>
</dbReference>
<dbReference type="GO" id="GO:0003677">
    <property type="term" value="F:DNA binding"/>
    <property type="evidence" value="ECO:0007669"/>
    <property type="project" value="UniProtKB-KW"/>
</dbReference>
<evidence type="ECO:0000256" key="4">
    <source>
        <dbReference type="ARBA" id="ARBA00023015"/>
    </source>
</evidence>
<dbReference type="Gene3D" id="3.40.190.10">
    <property type="entry name" value="Periplasmic binding protein-like II"/>
    <property type="match status" value="2"/>
</dbReference>
<feature type="domain" description="HTH lysR-type" evidence="7">
    <location>
        <begin position="21"/>
        <end position="78"/>
    </location>
</feature>
<evidence type="ECO:0000256" key="3">
    <source>
        <dbReference type="ARBA" id="ARBA00022491"/>
    </source>
</evidence>
<comment type="caution">
    <text evidence="8">The sequence shown here is derived from an EMBL/GenBank/DDBJ whole genome shotgun (WGS) entry which is preliminary data.</text>
</comment>
<dbReference type="PANTHER" id="PTHR30118:SF6">
    <property type="entry name" value="HTH-TYPE TRANSCRIPTIONAL REGULATOR LEUO"/>
    <property type="match status" value="1"/>
</dbReference>
<keyword evidence="5" id="KW-0238">DNA-binding</keyword>
<evidence type="ECO:0000256" key="5">
    <source>
        <dbReference type="ARBA" id="ARBA00023125"/>
    </source>
</evidence>
<proteinExistence type="inferred from homology"/>
<sequence length="330" mass="36748">MDIIENLHGEKAVLSDDLASIDLAALQALVAVQDRASFSDASQLLGVNQSTISYAIKRLRKAFNDPLFVRQGNAIVATDKGEELAQHARGILEQMAALSSPSGFHPATAEGSVTVSCNHHERMFVIPDFVRRAQIEAPKATIHIFESAVDGKQQLKQNTCDIVLGPVAILGDIYYRRKLFTDHYACVMDPAHPLARGTPTFDSYCASRHVAVTHNGRWEALYFAALRATGIELQPEVTVSSHDILERLIPGSELVATIPYRLARRLSDRLALRPFPMDVFIQVDMYWTERTHHSGLHRWARQILAEVAERNLGDENSHEARRSARLPGEQ</sequence>
<reference evidence="8 9" key="1">
    <citation type="submission" date="2018-09" db="EMBL/GenBank/DDBJ databases">
        <title>Mesorhizobium carmichaelinearum sp. nov. isolated from Carmichaelinea spp. root nodules in New Zealand.</title>
        <authorList>
            <person name="De Meyer S.E."/>
        </authorList>
    </citation>
    <scope>NUCLEOTIDE SEQUENCE [LARGE SCALE GENOMIC DNA]</scope>
    <source>
        <strain evidence="8 9">ICMP19557</strain>
    </source>
</reference>
<evidence type="ECO:0000259" key="7">
    <source>
        <dbReference type="PROSITE" id="PS50931"/>
    </source>
</evidence>
<dbReference type="GO" id="GO:0003700">
    <property type="term" value="F:DNA-binding transcription factor activity"/>
    <property type="evidence" value="ECO:0007669"/>
    <property type="project" value="InterPro"/>
</dbReference>
<keyword evidence="6" id="KW-0804">Transcription</keyword>
<dbReference type="InterPro" id="IPR036388">
    <property type="entry name" value="WH-like_DNA-bd_sf"/>
</dbReference>
<dbReference type="CDD" id="cd08417">
    <property type="entry name" value="PBP2_Nitroaromatics_like"/>
    <property type="match status" value="1"/>
</dbReference>
<dbReference type="Pfam" id="PF00126">
    <property type="entry name" value="HTH_1"/>
    <property type="match status" value="1"/>
</dbReference>
<dbReference type="InterPro" id="IPR037402">
    <property type="entry name" value="YidZ_PBP2"/>
</dbReference>